<keyword evidence="11" id="KW-0539">Nucleus</keyword>
<dbReference type="Pfam" id="PF00623">
    <property type="entry name" value="RNA_pol_Rpb1_2"/>
    <property type="match status" value="1"/>
</dbReference>
<evidence type="ECO:0000256" key="7">
    <source>
        <dbReference type="ARBA" id="ARBA00022723"/>
    </source>
</evidence>
<dbReference type="GO" id="GO:0006351">
    <property type="term" value="P:DNA-templated transcription"/>
    <property type="evidence" value="ECO:0007669"/>
    <property type="project" value="InterPro"/>
</dbReference>
<keyword evidence="7" id="KW-0479">Metal-binding</keyword>
<evidence type="ECO:0000313" key="14">
    <source>
        <dbReference type="EMBL" id="CAE2318360.1"/>
    </source>
</evidence>
<feature type="domain" description="RNA polymerase N-terminal" evidence="13">
    <location>
        <begin position="1"/>
        <end position="80"/>
    </location>
</feature>
<dbReference type="AlphaFoldDB" id="A0A7S4NZG0"/>
<dbReference type="InterPro" id="IPR035698">
    <property type="entry name" value="RNAP_III_Rpc1_C"/>
</dbReference>
<dbReference type="InterPro" id="IPR007066">
    <property type="entry name" value="RNA_pol_Rpb1_3"/>
</dbReference>
<dbReference type="Gene3D" id="2.40.40.20">
    <property type="match status" value="1"/>
</dbReference>
<dbReference type="GO" id="GO:0005634">
    <property type="term" value="C:nucleus"/>
    <property type="evidence" value="ECO:0007669"/>
    <property type="project" value="UniProtKB-SubCell"/>
</dbReference>
<dbReference type="Pfam" id="PF05000">
    <property type="entry name" value="RNA_pol_Rpb1_4"/>
    <property type="match status" value="1"/>
</dbReference>
<dbReference type="InterPro" id="IPR042102">
    <property type="entry name" value="RNA_pol_Rpb1_3_sf"/>
</dbReference>
<dbReference type="Gene3D" id="1.10.132.30">
    <property type="match status" value="1"/>
</dbReference>
<sequence length="959" mass="107319">MAHRAKVLKWRTLRFNECVCNPYNADFDGDEMNLHVPQTEEARAEAIELMGVVNNLCTPKDGSIMIAATQDFLTGSYLISRKNTFFHEAQMWYYCSFTCDAKEDFELEPPAIIKPMRLWTGKQLLSMLLKPRKNTRSLETDVEVLVNTELGESQYEKKSDNDIDKGRYMCPHDNYVCFRNSELMCGNLGKSTLGAGNKNSLFYTLLRDCDAETAADRMTKLAKLCSRWMGLHGFTFGIEDVMPTEPIKKAKAEAMQKVKDKCDKLIADYRAGKLQRVPGCDLELSLEQMVGKELDDVRNLVASAAKKELHYDNKVLVMALCKSKGSNDNISQMIGCLGQQKLGGSRIPNGFIGRTLPHFEMYAKEPAAKGFVENSFFTGLNPTEFFMHTMTGREGLVDTAVKTAECGYMARRLMKSLEDLSIHYDSTVRNSHGCIVQFRYGDDGLDPMLMEDDDGKPINMKRMIQRSCALVARGSDSFVSEEEAAKVFTSWFHQSVPFRRSNRPKTSYTVKERMNARSPKSVVSDKFVDDLRRFLYKCFILPDNVLPELGCYGDEERSPANFTLMTEEQLKHFLDEIICRYRRAVAEPGSAVGALGAQSIGEPGTQMTLKTFHFAGIASMNVTLGVPRIKEIINASKIISTPVVEVPLQLDRDEINARIIKGRIERTTLGQVAKYIKQVFAPSRCYVVVKLDMQCVQDLQLNLSASTVKKAILSDPKLKVKEQHISSKGTDKLLIHPPHDGRSKESLHFMLINLASQLRNVIVCGIPTIRRAVIQSTEVKGGGNSYQLLVEGTGLQEVMATSGVKGASAKTNHVMEMQTVLGIEAARLTIMKEIGNVLGQYGISVDKRHMMLLADVMTYKGEVLGITRFGLAKMKESVMMLASFEKTVDHLYDAAIHGRSDQISGVSECIIMGTPVQIGTGSFKVLHQTDPQDAVRPRRRMPLMRLTAEEKHLDFLSSL</sequence>
<dbReference type="Gene3D" id="6.10.250.2940">
    <property type="match status" value="1"/>
</dbReference>
<evidence type="ECO:0000256" key="6">
    <source>
        <dbReference type="ARBA" id="ARBA00022695"/>
    </source>
</evidence>
<dbReference type="Gene3D" id="1.10.150.390">
    <property type="match status" value="1"/>
</dbReference>
<dbReference type="EC" id="2.7.7.6" evidence="3"/>
<reference evidence="14" key="1">
    <citation type="submission" date="2021-01" db="EMBL/GenBank/DDBJ databases">
        <authorList>
            <person name="Corre E."/>
            <person name="Pelletier E."/>
            <person name="Niang G."/>
            <person name="Scheremetjew M."/>
            <person name="Finn R."/>
            <person name="Kale V."/>
            <person name="Holt S."/>
            <person name="Cochrane G."/>
            <person name="Meng A."/>
            <person name="Brown T."/>
            <person name="Cohen L."/>
        </authorList>
    </citation>
    <scope>NUCLEOTIDE SEQUENCE</scope>
    <source>
        <strain evidence="14">CCMP 2712</strain>
    </source>
</reference>
<keyword evidence="9" id="KW-0460">Magnesium</keyword>
<dbReference type="GO" id="GO:0046872">
    <property type="term" value="F:metal ion binding"/>
    <property type="evidence" value="ECO:0007669"/>
    <property type="project" value="UniProtKB-KW"/>
</dbReference>
<keyword evidence="4" id="KW-0240">DNA-directed RNA polymerase</keyword>
<keyword evidence="6" id="KW-0548">Nucleotidyltransferase</keyword>
<dbReference type="SMART" id="SM00663">
    <property type="entry name" value="RPOLA_N"/>
    <property type="match status" value="1"/>
</dbReference>
<evidence type="ECO:0000256" key="5">
    <source>
        <dbReference type="ARBA" id="ARBA00022679"/>
    </source>
</evidence>
<evidence type="ECO:0000256" key="2">
    <source>
        <dbReference type="ARBA" id="ARBA00006460"/>
    </source>
</evidence>
<proteinExistence type="inferred from homology"/>
<dbReference type="InterPro" id="IPR006592">
    <property type="entry name" value="RNA_pol_N"/>
</dbReference>
<dbReference type="Pfam" id="PF04998">
    <property type="entry name" value="RNA_pol_Rpb1_5"/>
    <property type="match status" value="1"/>
</dbReference>
<dbReference type="FunFam" id="1.10.150.390:FF:000004">
    <property type="entry name" value="DNA-directed RNA polymerase subunit"/>
    <property type="match status" value="1"/>
</dbReference>
<dbReference type="InterPro" id="IPR000722">
    <property type="entry name" value="RNA_pol_asu"/>
</dbReference>
<dbReference type="Pfam" id="PF04983">
    <property type="entry name" value="RNA_pol_Rpb1_3"/>
    <property type="match status" value="1"/>
</dbReference>
<evidence type="ECO:0000256" key="12">
    <source>
        <dbReference type="ARBA" id="ARBA00048552"/>
    </source>
</evidence>
<dbReference type="InterPro" id="IPR007083">
    <property type="entry name" value="RNA_pol_Rpb1_4"/>
</dbReference>
<dbReference type="InterPro" id="IPR007081">
    <property type="entry name" value="RNA_pol_Rpb1_5"/>
</dbReference>
<organism evidence="14">
    <name type="scientific">Guillardia theta</name>
    <name type="common">Cryptophyte</name>
    <name type="synonym">Cryptomonas phi</name>
    <dbReference type="NCBI Taxonomy" id="55529"/>
    <lineage>
        <taxon>Eukaryota</taxon>
        <taxon>Cryptophyceae</taxon>
        <taxon>Pyrenomonadales</taxon>
        <taxon>Geminigeraceae</taxon>
        <taxon>Guillardia</taxon>
    </lineage>
</organism>
<dbReference type="InterPro" id="IPR015700">
    <property type="entry name" value="RPC1"/>
</dbReference>
<comment type="subcellular location">
    <subcellularLocation>
        <location evidence="1">Nucleus</location>
    </subcellularLocation>
</comment>
<evidence type="ECO:0000256" key="1">
    <source>
        <dbReference type="ARBA" id="ARBA00004123"/>
    </source>
</evidence>
<evidence type="ECO:0000259" key="13">
    <source>
        <dbReference type="SMART" id="SM00663"/>
    </source>
</evidence>
<dbReference type="PANTHER" id="PTHR48446:SF1">
    <property type="entry name" value="DNA-DIRECTED RNA POLYMERASE SUBUNIT BETA' N-TERMINAL SECTION"/>
    <property type="match status" value="1"/>
</dbReference>
<comment type="catalytic activity">
    <reaction evidence="12">
        <text>RNA(n) + a ribonucleoside 5'-triphosphate = RNA(n+1) + diphosphate</text>
        <dbReference type="Rhea" id="RHEA:21248"/>
        <dbReference type="Rhea" id="RHEA-COMP:14527"/>
        <dbReference type="Rhea" id="RHEA-COMP:17342"/>
        <dbReference type="ChEBI" id="CHEBI:33019"/>
        <dbReference type="ChEBI" id="CHEBI:61557"/>
        <dbReference type="ChEBI" id="CHEBI:140395"/>
        <dbReference type="EC" id="2.7.7.6"/>
    </reaction>
</comment>
<evidence type="ECO:0000256" key="10">
    <source>
        <dbReference type="ARBA" id="ARBA00023163"/>
    </source>
</evidence>
<dbReference type="GO" id="GO:0000428">
    <property type="term" value="C:DNA-directed RNA polymerase complex"/>
    <property type="evidence" value="ECO:0007669"/>
    <property type="project" value="UniProtKB-KW"/>
</dbReference>
<comment type="similarity">
    <text evidence="2">Belongs to the RNA polymerase beta' chain family.</text>
</comment>
<name>A0A7S4NZG0_GUITH</name>
<dbReference type="InterPro" id="IPR038120">
    <property type="entry name" value="Rpb1_funnel_sf"/>
</dbReference>
<keyword evidence="10" id="KW-0804">Transcription</keyword>
<dbReference type="Gene3D" id="6.20.50.80">
    <property type="match status" value="1"/>
</dbReference>
<dbReference type="GO" id="GO:0003899">
    <property type="term" value="F:DNA-directed RNA polymerase activity"/>
    <property type="evidence" value="ECO:0007669"/>
    <property type="project" value="UniProtKB-EC"/>
</dbReference>
<dbReference type="CDD" id="cd02736">
    <property type="entry name" value="RNAP_III_Rpc1_C"/>
    <property type="match status" value="1"/>
</dbReference>
<keyword evidence="5" id="KW-0808">Transferase</keyword>
<evidence type="ECO:0000256" key="9">
    <source>
        <dbReference type="ARBA" id="ARBA00022842"/>
    </source>
</evidence>
<evidence type="ECO:0000256" key="11">
    <source>
        <dbReference type="ARBA" id="ARBA00023242"/>
    </source>
</evidence>
<evidence type="ECO:0000256" key="3">
    <source>
        <dbReference type="ARBA" id="ARBA00012418"/>
    </source>
</evidence>
<evidence type="ECO:0000256" key="8">
    <source>
        <dbReference type="ARBA" id="ARBA00022833"/>
    </source>
</evidence>
<dbReference type="Gene3D" id="1.10.274.100">
    <property type="entry name" value="RNA polymerase Rpb1, domain 3"/>
    <property type="match status" value="1"/>
</dbReference>
<gene>
    <name evidence="14" type="ORF">GTHE00462_LOCUS25660</name>
</gene>
<keyword evidence="8" id="KW-0862">Zinc</keyword>
<accession>A0A7S4NZG0</accession>
<dbReference type="EMBL" id="HBKN01032993">
    <property type="protein sequence ID" value="CAE2318360.1"/>
    <property type="molecule type" value="Transcribed_RNA"/>
</dbReference>
<dbReference type="SUPFAM" id="SSF64484">
    <property type="entry name" value="beta and beta-prime subunits of DNA dependent RNA-polymerase"/>
    <property type="match status" value="1"/>
</dbReference>
<protein>
    <recommendedName>
        <fullName evidence="3">DNA-directed RNA polymerase</fullName>
        <ecNumber evidence="3">2.7.7.6</ecNumber>
    </recommendedName>
</protein>
<dbReference type="GO" id="GO:0003677">
    <property type="term" value="F:DNA binding"/>
    <property type="evidence" value="ECO:0007669"/>
    <property type="project" value="InterPro"/>
</dbReference>
<evidence type="ECO:0000256" key="4">
    <source>
        <dbReference type="ARBA" id="ARBA00022478"/>
    </source>
</evidence>
<dbReference type="PANTHER" id="PTHR48446">
    <property type="entry name" value="DNA-DIRECTED RNA POLYMERASE SUBUNIT BETA' N-TERMINAL SECTION"/>
    <property type="match status" value="1"/>
</dbReference>